<feature type="compositionally biased region" description="Gly residues" evidence="4">
    <location>
        <begin position="579"/>
        <end position="594"/>
    </location>
</feature>
<dbReference type="InterPro" id="IPR027417">
    <property type="entry name" value="P-loop_NTPase"/>
</dbReference>
<dbReference type="InterPro" id="IPR045086">
    <property type="entry name" value="OBG_GTPase"/>
</dbReference>
<keyword evidence="8" id="KW-1185">Reference proteome</keyword>
<dbReference type="VEuPathDB" id="FungiDB:AB675_2258"/>
<feature type="compositionally biased region" description="Low complexity" evidence="4">
    <location>
        <begin position="450"/>
        <end position="469"/>
    </location>
</feature>
<dbReference type="InterPro" id="IPR036726">
    <property type="entry name" value="GTP1_OBG_dom_sf"/>
</dbReference>
<dbReference type="PROSITE" id="PS51710">
    <property type="entry name" value="G_OBG"/>
    <property type="match status" value="1"/>
</dbReference>
<dbReference type="FunFam" id="2.70.210.12:FF:000001">
    <property type="entry name" value="GTPase Obg"/>
    <property type="match status" value="1"/>
</dbReference>
<evidence type="ECO:0000259" key="5">
    <source>
        <dbReference type="PROSITE" id="PS51710"/>
    </source>
</evidence>
<protein>
    <submittedName>
        <fullName evidence="7">Putative GTP-binding protein, mitochondrial</fullName>
    </submittedName>
</protein>
<feature type="region of interest" description="Disordered" evidence="4">
    <location>
        <begin position="437"/>
        <end position="493"/>
    </location>
</feature>
<keyword evidence="2" id="KW-0547">Nucleotide-binding</keyword>
<evidence type="ECO:0000313" key="8">
    <source>
        <dbReference type="Proteomes" id="UP000038010"/>
    </source>
</evidence>
<accession>A0A0N0NHS3</accession>
<dbReference type="GO" id="GO:0005739">
    <property type="term" value="C:mitochondrion"/>
    <property type="evidence" value="ECO:0007669"/>
    <property type="project" value="TreeGrafter"/>
</dbReference>
<dbReference type="Gene3D" id="3.40.50.300">
    <property type="entry name" value="P-loop containing nucleotide triphosphate hydrolases"/>
    <property type="match status" value="1"/>
</dbReference>
<evidence type="ECO:0000256" key="1">
    <source>
        <dbReference type="ARBA" id="ARBA00007699"/>
    </source>
</evidence>
<dbReference type="EMBL" id="LFJN01000048">
    <property type="protein sequence ID" value="KPI34898.1"/>
    <property type="molecule type" value="Genomic_DNA"/>
</dbReference>
<dbReference type="OrthoDB" id="347018at2759"/>
<dbReference type="GO" id="GO:0005525">
    <property type="term" value="F:GTP binding"/>
    <property type="evidence" value="ECO:0007669"/>
    <property type="project" value="UniProtKB-KW"/>
</dbReference>
<dbReference type="InterPro" id="IPR006169">
    <property type="entry name" value="GTP1_OBG_dom"/>
</dbReference>
<gene>
    <name evidence="7" type="ORF">AB675_2258</name>
</gene>
<dbReference type="SUPFAM" id="SSF52540">
    <property type="entry name" value="P-loop containing nucleoside triphosphate hydrolases"/>
    <property type="match status" value="1"/>
</dbReference>
<dbReference type="PRINTS" id="PR00326">
    <property type="entry name" value="GTP1OBG"/>
</dbReference>
<name>A0A0N0NHS3_9EURO</name>
<dbReference type="PROSITE" id="PS51883">
    <property type="entry name" value="OBG"/>
    <property type="match status" value="1"/>
</dbReference>
<evidence type="ECO:0000256" key="4">
    <source>
        <dbReference type="SAM" id="MobiDB-lite"/>
    </source>
</evidence>
<organism evidence="7 8">
    <name type="scientific">Cyphellophora attinorum</name>
    <dbReference type="NCBI Taxonomy" id="1664694"/>
    <lineage>
        <taxon>Eukaryota</taxon>
        <taxon>Fungi</taxon>
        <taxon>Dikarya</taxon>
        <taxon>Ascomycota</taxon>
        <taxon>Pezizomycotina</taxon>
        <taxon>Eurotiomycetes</taxon>
        <taxon>Chaetothyriomycetidae</taxon>
        <taxon>Chaetothyriales</taxon>
        <taxon>Cyphellophoraceae</taxon>
        <taxon>Cyphellophora</taxon>
    </lineage>
</organism>
<feature type="region of interest" description="Disordered" evidence="4">
    <location>
        <begin position="579"/>
        <end position="601"/>
    </location>
</feature>
<dbReference type="GO" id="GO:0003924">
    <property type="term" value="F:GTPase activity"/>
    <property type="evidence" value="ECO:0007669"/>
    <property type="project" value="InterPro"/>
</dbReference>
<sequence>MTASQSHMLSFLYPCLARSTPSSISGTSRASQAYIRISQCSRSLSSTTCQRKSLAEINAERRAAAYEVDDVDLLSQQPSRERPHSRLNPPPSDYSRNIFADTAQLTLHAGSGGNGCVSFQREAYLPDGPPNGGDGGSGGNIWIQAVPGQTSLHKLARRGIIKAGRGIGGQGKNQGGRRGEDVLIQVPVGTVVREIWRSDPVAEEEARFKTTDPSQLTLPDRNKFVLYAGSSPKEAAEVASHIPKPTKPRRSHLSVLEPPSPIHLDLDSANEKPILLAAGAVGGLGNPHYTTKEEPKPKFASKGELGVRLKLQLELKLLADHLQQPHTVGNWAFTTLEPSIGTVILDDNTGRALVTSGDNTSGPRQSFTVADIPGLVEDAHLDRGLGLGFLRHVERARILAFVVDLSHPDKDPVVQLQNLWKEVGEYEIKRNIEINEESQNSTGPIEWSPAAFTSSSTNVSTSSSSSASAGGEEDESPLQIYPPPPPTHSSIQLEPIKLPPISAKPWFVVATKADLPDTQAAYMQLREYISQVEKGEVVHPSGQKNAWRERVAAIPVSAIRGEATESIKVWVAGLLDGMSGGSGGGETGQEGSGSGVVIRHG</sequence>
<evidence type="ECO:0000256" key="2">
    <source>
        <dbReference type="ARBA" id="ARBA00022741"/>
    </source>
</evidence>
<dbReference type="GO" id="GO:0042254">
    <property type="term" value="P:ribosome biogenesis"/>
    <property type="evidence" value="ECO:0007669"/>
    <property type="project" value="UniProtKB-UniRule"/>
</dbReference>
<dbReference type="RefSeq" id="XP_017994861.1">
    <property type="nucleotide sequence ID" value="XM_018142213.1"/>
</dbReference>
<comment type="similarity">
    <text evidence="1">Belongs to the TRAFAC class OBG-HflX-like GTPase superfamily. OBG GTPase family.</text>
</comment>
<feature type="domain" description="OBG-type G" evidence="5">
    <location>
        <begin position="328"/>
        <end position="576"/>
    </location>
</feature>
<proteinExistence type="inferred from homology"/>
<dbReference type="PANTHER" id="PTHR11702">
    <property type="entry name" value="DEVELOPMENTALLY REGULATED GTP-BINDING PROTEIN-RELATED"/>
    <property type="match status" value="1"/>
</dbReference>
<feature type="region of interest" description="Disordered" evidence="4">
    <location>
        <begin position="69"/>
        <end position="94"/>
    </location>
</feature>
<dbReference type="STRING" id="1664694.A0A0N0NHS3"/>
<evidence type="ECO:0000313" key="7">
    <source>
        <dbReference type="EMBL" id="KPI34898.1"/>
    </source>
</evidence>
<feature type="domain" description="Obg" evidence="6">
    <location>
        <begin position="97"/>
        <end position="318"/>
    </location>
</feature>
<dbReference type="Pfam" id="PF01018">
    <property type="entry name" value="GTP1_OBG"/>
    <property type="match status" value="2"/>
</dbReference>
<comment type="caution">
    <text evidence="7">The sequence shown here is derived from an EMBL/GenBank/DDBJ whole genome shotgun (WGS) entry which is preliminary data.</text>
</comment>
<reference evidence="7 8" key="1">
    <citation type="submission" date="2015-06" db="EMBL/GenBank/DDBJ databases">
        <title>Draft genome of the ant-associated black yeast Phialophora attae CBS 131958.</title>
        <authorList>
            <person name="Moreno L.F."/>
            <person name="Stielow B.J."/>
            <person name="de Hoog S."/>
            <person name="Vicente V.A."/>
            <person name="Weiss V.A."/>
            <person name="de Vries M."/>
            <person name="Cruz L.M."/>
            <person name="Souza E.M."/>
        </authorList>
    </citation>
    <scope>NUCLEOTIDE SEQUENCE [LARGE SCALE GENOMIC DNA]</scope>
    <source>
        <strain evidence="7 8">CBS 131958</strain>
    </source>
</reference>
<dbReference type="SUPFAM" id="SSF82051">
    <property type="entry name" value="Obg GTP-binding protein N-terminal domain"/>
    <property type="match status" value="1"/>
</dbReference>
<dbReference type="PANTHER" id="PTHR11702:SF31">
    <property type="entry name" value="MITOCHONDRIAL RIBOSOME-ASSOCIATED GTPASE 2"/>
    <property type="match status" value="1"/>
</dbReference>
<dbReference type="Pfam" id="PF01926">
    <property type="entry name" value="MMR_HSR1"/>
    <property type="match status" value="1"/>
</dbReference>
<dbReference type="GeneID" id="28734093"/>
<dbReference type="AlphaFoldDB" id="A0A0N0NHS3"/>
<dbReference type="InterPro" id="IPR031167">
    <property type="entry name" value="G_OBG"/>
</dbReference>
<evidence type="ECO:0000256" key="3">
    <source>
        <dbReference type="ARBA" id="ARBA00023134"/>
    </source>
</evidence>
<dbReference type="InterPro" id="IPR006073">
    <property type="entry name" value="GTP-bd"/>
</dbReference>
<keyword evidence="3" id="KW-0342">GTP-binding</keyword>
<dbReference type="Proteomes" id="UP000038010">
    <property type="component" value="Unassembled WGS sequence"/>
</dbReference>
<evidence type="ECO:0000259" key="6">
    <source>
        <dbReference type="PROSITE" id="PS51883"/>
    </source>
</evidence>
<dbReference type="Gene3D" id="2.70.210.12">
    <property type="entry name" value="GTP1/OBG domain"/>
    <property type="match status" value="1"/>
</dbReference>